<protein>
    <submittedName>
        <fullName evidence="14">Glucan endo-1,3-beta-glucosidase 4</fullName>
    </submittedName>
</protein>
<evidence type="ECO:0000256" key="9">
    <source>
        <dbReference type="ARBA" id="ARBA00023180"/>
    </source>
</evidence>
<dbReference type="GO" id="GO:0009506">
    <property type="term" value="C:plasmodesma"/>
    <property type="evidence" value="ECO:0007669"/>
    <property type="project" value="UniProtKB-ARBA"/>
</dbReference>
<evidence type="ECO:0000256" key="12">
    <source>
        <dbReference type="SAM" id="Phobius"/>
    </source>
</evidence>
<reference evidence="14 15" key="2">
    <citation type="journal article" date="2017" name="Nature">
        <title>The Apostasia genome and the evolution of orchids.</title>
        <authorList>
            <person name="Zhang G.Q."/>
            <person name="Liu K.W."/>
            <person name="Li Z."/>
            <person name="Lohaus R."/>
            <person name="Hsiao Y.Y."/>
            <person name="Niu S.C."/>
            <person name="Wang J.Y."/>
            <person name="Lin Y.C."/>
            <person name="Xu Q."/>
            <person name="Chen L.J."/>
            <person name="Yoshida K."/>
            <person name="Fujiwara S."/>
            <person name="Wang Z.W."/>
            <person name="Zhang Y.Q."/>
            <person name="Mitsuda N."/>
            <person name="Wang M."/>
            <person name="Liu G.H."/>
            <person name="Pecoraro L."/>
            <person name="Huang H.X."/>
            <person name="Xiao X.J."/>
            <person name="Lin M."/>
            <person name="Wu X.Y."/>
            <person name="Wu W.L."/>
            <person name="Chen Y.Y."/>
            <person name="Chang S.B."/>
            <person name="Sakamoto S."/>
            <person name="Ohme-Takagi M."/>
            <person name="Yagi M."/>
            <person name="Zeng S.J."/>
            <person name="Shen C.Y."/>
            <person name="Yeh C.M."/>
            <person name="Luo Y.B."/>
            <person name="Tsai W.C."/>
            <person name="Van de Peer Y."/>
            <person name="Liu Z.J."/>
        </authorList>
    </citation>
    <scope>NUCLEOTIDE SEQUENCE [LARGE SCALE GENOMIC DNA]</scope>
    <source>
        <tissue evidence="14">The whole plant</tissue>
    </source>
</reference>
<keyword evidence="10" id="KW-0326">Glycosidase</keyword>
<evidence type="ECO:0000256" key="2">
    <source>
        <dbReference type="ARBA" id="ARBA00008773"/>
    </source>
</evidence>
<keyword evidence="3" id="KW-1003">Cell membrane</keyword>
<dbReference type="Pfam" id="PF00332">
    <property type="entry name" value="Glyco_hydro_17"/>
    <property type="match status" value="1"/>
</dbReference>
<dbReference type="Gene3D" id="3.20.20.80">
    <property type="entry name" value="Glycosidases"/>
    <property type="match status" value="1"/>
</dbReference>
<feature type="transmembrane region" description="Helical" evidence="12">
    <location>
        <begin position="392"/>
        <end position="413"/>
    </location>
</feature>
<dbReference type="SMART" id="SM00768">
    <property type="entry name" value="X8"/>
    <property type="match status" value="1"/>
</dbReference>
<dbReference type="InterPro" id="IPR044788">
    <property type="entry name" value="X8_dom_prot"/>
</dbReference>
<keyword evidence="9" id="KW-0325">Glycoprotein</keyword>
<sequence length="414" mass="45655">MKGLSRVFDQVTSLRLSDSCFLLQKLKMGVVELIFFLFFLYPVGLTGQEEKVHALHFHFHNPDQSSSIGVSVNDTDIPIISSTILAAENWLKSHVLAHFPSTNITVILLGRNILCSPGHEHERSLILPSMKNLYHSLTRWGLQEEIKVSTAFSSDCLDPLNFYHRFRGVDNRITLIHLLGFLKKNNLPYIIDSSPYLSPLFLYSSHRAALERLGLSGIRDIRVLTAMKPITRKLYSYSSAYFPQKPKGLTPSQFAPVPDSSLSFSPYSSPDEIPTNPPEAVGVPTPGCLPVAAPVPGEAEESNGGLWCVAKPTVPAEKLQEAINYACGEGGVDCEEIKPNGMCYFPDNVIAHASYAFNSYWQLKKQMGGSCSFDGTAILINSDPSIFLMSSYYLTGLVVLTAAMSYFGIGISIF</sequence>
<dbReference type="InterPro" id="IPR012946">
    <property type="entry name" value="X8"/>
</dbReference>
<feature type="domain" description="X8" evidence="13">
    <location>
        <begin position="306"/>
        <end position="387"/>
    </location>
</feature>
<dbReference type="GO" id="GO:0098552">
    <property type="term" value="C:side of membrane"/>
    <property type="evidence" value="ECO:0007669"/>
    <property type="project" value="UniProtKB-KW"/>
</dbReference>
<gene>
    <name evidence="14" type="ORF">MA16_Dca012800</name>
</gene>
<keyword evidence="4" id="KW-0449">Lipoprotein</keyword>
<dbReference type="FunFam" id="1.20.58.1040:FF:000001">
    <property type="entry name" value="Glucan endo-1,3-beta-glucosidase 4"/>
    <property type="match status" value="1"/>
</dbReference>
<dbReference type="GO" id="GO:0004553">
    <property type="term" value="F:hydrolase activity, hydrolyzing O-glycosyl compounds"/>
    <property type="evidence" value="ECO:0007669"/>
    <property type="project" value="InterPro"/>
</dbReference>
<dbReference type="PANTHER" id="PTHR31044:SF140">
    <property type="entry name" value="EXPRESSED PROTEIN"/>
    <property type="match status" value="1"/>
</dbReference>
<dbReference type="GO" id="GO:0005975">
    <property type="term" value="P:carbohydrate metabolic process"/>
    <property type="evidence" value="ECO:0007669"/>
    <property type="project" value="InterPro"/>
</dbReference>
<dbReference type="Proteomes" id="UP000233837">
    <property type="component" value="Unassembled WGS sequence"/>
</dbReference>
<evidence type="ECO:0000259" key="13">
    <source>
        <dbReference type="SMART" id="SM00768"/>
    </source>
</evidence>
<organism evidence="14 15">
    <name type="scientific">Dendrobium catenatum</name>
    <dbReference type="NCBI Taxonomy" id="906689"/>
    <lineage>
        <taxon>Eukaryota</taxon>
        <taxon>Viridiplantae</taxon>
        <taxon>Streptophyta</taxon>
        <taxon>Embryophyta</taxon>
        <taxon>Tracheophyta</taxon>
        <taxon>Spermatophyta</taxon>
        <taxon>Magnoliopsida</taxon>
        <taxon>Liliopsida</taxon>
        <taxon>Asparagales</taxon>
        <taxon>Orchidaceae</taxon>
        <taxon>Epidendroideae</taxon>
        <taxon>Malaxideae</taxon>
        <taxon>Dendrobiinae</taxon>
        <taxon>Dendrobium</taxon>
    </lineage>
</organism>
<evidence type="ECO:0000256" key="11">
    <source>
        <dbReference type="RuleBase" id="RU004335"/>
    </source>
</evidence>
<name>A0A2I0V7U5_9ASPA</name>
<keyword evidence="6" id="KW-0378">Hydrolase</keyword>
<dbReference type="InterPro" id="IPR000490">
    <property type="entry name" value="Glyco_hydro_17"/>
</dbReference>
<keyword evidence="12" id="KW-0812">Transmembrane</keyword>
<evidence type="ECO:0000256" key="3">
    <source>
        <dbReference type="ARBA" id="ARBA00022475"/>
    </source>
</evidence>
<evidence type="ECO:0000256" key="7">
    <source>
        <dbReference type="ARBA" id="ARBA00023136"/>
    </source>
</evidence>
<evidence type="ECO:0000313" key="14">
    <source>
        <dbReference type="EMBL" id="PKU59471.1"/>
    </source>
</evidence>
<evidence type="ECO:0000256" key="6">
    <source>
        <dbReference type="ARBA" id="ARBA00022801"/>
    </source>
</evidence>
<keyword evidence="5" id="KW-0732">Signal</keyword>
<evidence type="ECO:0000313" key="15">
    <source>
        <dbReference type="Proteomes" id="UP000233837"/>
    </source>
</evidence>
<dbReference type="AlphaFoldDB" id="A0A2I0V7U5"/>
<comment type="subcellular location">
    <subcellularLocation>
        <location evidence="1">Cell membrane</location>
        <topology evidence="1">Lipid-anchor</topology>
        <topology evidence="1">GPI-anchor</topology>
    </subcellularLocation>
</comment>
<dbReference type="PANTHER" id="PTHR31044">
    <property type="entry name" value="BETA-1,3 GLUCANASE"/>
    <property type="match status" value="1"/>
</dbReference>
<evidence type="ECO:0000256" key="1">
    <source>
        <dbReference type="ARBA" id="ARBA00004609"/>
    </source>
</evidence>
<keyword evidence="4" id="KW-0336">GPI-anchor</keyword>
<evidence type="ECO:0000256" key="10">
    <source>
        <dbReference type="ARBA" id="ARBA00023295"/>
    </source>
</evidence>
<dbReference type="SUPFAM" id="SSF51445">
    <property type="entry name" value="(Trans)glycosidases"/>
    <property type="match status" value="1"/>
</dbReference>
<proteinExistence type="inferred from homology"/>
<keyword evidence="15" id="KW-1185">Reference proteome</keyword>
<keyword evidence="8" id="KW-1015">Disulfide bond</keyword>
<comment type="similarity">
    <text evidence="2 11">Belongs to the glycosyl hydrolase 17 family.</text>
</comment>
<reference evidence="14 15" key="1">
    <citation type="journal article" date="2016" name="Sci. Rep.">
        <title>The Dendrobium catenatum Lindl. genome sequence provides insights into polysaccharide synthase, floral development and adaptive evolution.</title>
        <authorList>
            <person name="Zhang G.Q."/>
            <person name="Xu Q."/>
            <person name="Bian C."/>
            <person name="Tsai W.C."/>
            <person name="Yeh C.M."/>
            <person name="Liu K.W."/>
            <person name="Yoshida K."/>
            <person name="Zhang L.S."/>
            <person name="Chang S.B."/>
            <person name="Chen F."/>
            <person name="Shi Y."/>
            <person name="Su Y.Y."/>
            <person name="Zhang Y.Q."/>
            <person name="Chen L.J."/>
            <person name="Yin Y."/>
            <person name="Lin M."/>
            <person name="Huang H."/>
            <person name="Deng H."/>
            <person name="Wang Z.W."/>
            <person name="Zhu S.L."/>
            <person name="Zhao X."/>
            <person name="Deng C."/>
            <person name="Niu S.C."/>
            <person name="Huang J."/>
            <person name="Wang M."/>
            <person name="Liu G.H."/>
            <person name="Yang H.J."/>
            <person name="Xiao X.J."/>
            <person name="Hsiao Y.Y."/>
            <person name="Wu W.L."/>
            <person name="Chen Y.Y."/>
            <person name="Mitsuda N."/>
            <person name="Ohme-Takagi M."/>
            <person name="Luo Y.B."/>
            <person name="Van de Peer Y."/>
            <person name="Liu Z.J."/>
        </authorList>
    </citation>
    <scope>NUCLEOTIDE SEQUENCE [LARGE SCALE GENOMIC DNA]</scope>
    <source>
        <tissue evidence="14">The whole plant</tissue>
    </source>
</reference>
<dbReference type="Pfam" id="PF07983">
    <property type="entry name" value="X8"/>
    <property type="match status" value="1"/>
</dbReference>
<dbReference type="Gene3D" id="1.20.58.1040">
    <property type="match status" value="1"/>
</dbReference>
<dbReference type="EMBL" id="KZ504112">
    <property type="protein sequence ID" value="PKU59471.1"/>
    <property type="molecule type" value="Genomic_DNA"/>
</dbReference>
<keyword evidence="7 12" id="KW-0472">Membrane</keyword>
<evidence type="ECO:0000256" key="8">
    <source>
        <dbReference type="ARBA" id="ARBA00023157"/>
    </source>
</evidence>
<accession>A0A2I0V7U5</accession>
<dbReference type="InterPro" id="IPR017853">
    <property type="entry name" value="GH"/>
</dbReference>
<evidence type="ECO:0000256" key="4">
    <source>
        <dbReference type="ARBA" id="ARBA00022622"/>
    </source>
</evidence>
<keyword evidence="12" id="KW-1133">Transmembrane helix</keyword>
<evidence type="ECO:0000256" key="5">
    <source>
        <dbReference type="ARBA" id="ARBA00022729"/>
    </source>
</evidence>
<dbReference type="GO" id="GO:0005886">
    <property type="term" value="C:plasma membrane"/>
    <property type="evidence" value="ECO:0007669"/>
    <property type="project" value="UniProtKB-SubCell"/>
</dbReference>